<keyword evidence="2" id="KW-1185">Reference proteome</keyword>
<evidence type="ECO:0000313" key="2">
    <source>
        <dbReference type="Proteomes" id="UP001500880"/>
    </source>
</evidence>
<protein>
    <recommendedName>
        <fullName evidence="3">Transposase</fullName>
    </recommendedName>
</protein>
<comment type="caution">
    <text evidence="1">The sequence shown here is derived from an EMBL/GenBank/DDBJ whole genome shotgun (WGS) entry which is preliminary data.</text>
</comment>
<evidence type="ECO:0000313" key="1">
    <source>
        <dbReference type="EMBL" id="GAA0482973.1"/>
    </source>
</evidence>
<name>A0ABN1ASH7_9BACI</name>
<reference evidence="1 2" key="1">
    <citation type="journal article" date="2019" name="Int. J. Syst. Evol. Microbiol.">
        <title>The Global Catalogue of Microorganisms (GCM) 10K type strain sequencing project: providing services to taxonomists for standard genome sequencing and annotation.</title>
        <authorList>
            <consortium name="The Broad Institute Genomics Platform"/>
            <consortium name="The Broad Institute Genome Sequencing Center for Infectious Disease"/>
            <person name="Wu L."/>
            <person name="Ma J."/>
        </authorList>
    </citation>
    <scope>NUCLEOTIDE SEQUENCE [LARGE SCALE GENOMIC DNA]</scope>
    <source>
        <strain evidence="1 2">JCM 12389</strain>
    </source>
</reference>
<organism evidence="1 2">
    <name type="scientific">Salinibacillus aidingensis</name>
    <dbReference type="NCBI Taxonomy" id="237684"/>
    <lineage>
        <taxon>Bacteria</taxon>
        <taxon>Bacillati</taxon>
        <taxon>Bacillota</taxon>
        <taxon>Bacilli</taxon>
        <taxon>Bacillales</taxon>
        <taxon>Bacillaceae</taxon>
        <taxon>Salinibacillus</taxon>
    </lineage>
</organism>
<proteinExistence type="predicted"/>
<gene>
    <name evidence="1" type="ORF">GCM10008986_04940</name>
</gene>
<sequence length="70" mass="8365">MCLSILYFYFITKEKIAQSFTYPHKDVYKLCVNDKKCWFIAVDCVNKVIHTRIFVENVERFLAKLKPNSI</sequence>
<dbReference type="Proteomes" id="UP001500880">
    <property type="component" value="Unassembled WGS sequence"/>
</dbReference>
<dbReference type="EMBL" id="BAAADO010000001">
    <property type="protein sequence ID" value="GAA0482973.1"/>
    <property type="molecule type" value="Genomic_DNA"/>
</dbReference>
<evidence type="ECO:0008006" key="3">
    <source>
        <dbReference type="Google" id="ProtNLM"/>
    </source>
</evidence>
<accession>A0ABN1ASH7</accession>